<comment type="caution">
    <text evidence="1">The sequence shown here is derived from an EMBL/GenBank/DDBJ whole genome shotgun (WGS) entry which is preliminary data.</text>
</comment>
<sequence length="269" mass="29687">MKVATYFNLRHHSELSTVGFRHQRSDFATFSRSTVEKSPSGKFPRGNSDLPRHRRFYCCSYSSSTSISSLRSTDELILAGAGFRGIEVAPGVILKVTSIGIYVEEELLNHLANRWRGKSSSFLLEDEDFFLEIISAQFEKCAKVALLKPLTGVQYSEKVLEHTKAELGKRGDAEDKAIQEFLDAFKQEIFFPGSSILLFVSPAGLTIAFTHESDTNSEIRAAATIDNRRFAEAVLGTILGKHSVSPVAKASVASRLSSRLSVESQESLS</sequence>
<dbReference type="EMBL" id="CM055093">
    <property type="protein sequence ID" value="KAJ7564882.1"/>
    <property type="molecule type" value="Genomic_DNA"/>
</dbReference>
<reference evidence="2" key="1">
    <citation type="journal article" date="2024" name="Proc. Natl. Acad. Sci. U.S.A.">
        <title>Extraordinary preservation of gene collinearity over three hundred million years revealed in homosporous lycophytes.</title>
        <authorList>
            <person name="Li C."/>
            <person name="Wickell D."/>
            <person name="Kuo L.Y."/>
            <person name="Chen X."/>
            <person name="Nie B."/>
            <person name="Liao X."/>
            <person name="Peng D."/>
            <person name="Ji J."/>
            <person name="Jenkins J."/>
            <person name="Williams M."/>
            <person name="Shu S."/>
            <person name="Plott C."/>
            <person name="Barry K."/>
            <person name="Rajasekar S."/>
            <person name="Grimwood J."/>
            <person name="Han X."/>
            <person name="Sun S."/>
            <person name="Hou Z."/>
            <person name="He W."/>
            <person name="Dai G."/>
            <person name="Sun C."/>
            <person name="Schmutz J."/>
            <person name="Leebens-Mack J.H."/>
            <person name="Li F.W."/>
            <person name="Wang L."/>
        </authorList>
    </citation>
    <scope>NUCLEOTIDE SEQUENCE [LARGE SCALE GENOMIC DNA]</scope>
    <source>
        <strain evidence="2">cv. PW_Plant_1</strain>
    </source>
</reference>
<name>A0ACC2EEH9_DIPCM</name>
<dbReference type="Proteomes" id="UP001162992">
    <property type="component" value="Chromosome 2"/>
</dbReference>
<keyword evidence="2" id="KW-1185">Reference proteome</keyword>
<evidence type="ECO:0000313" key="1">
    <source>
        <dbReference type="EMBL" id="KAJ7564882.1"/>
    </source>
</evidence>
<gene>
    <name evidence="1" type="ORF">O6H91_02G038100</name>
</gene>
<evidence type="ECO:0000313" key="2">
    <source>
        <dbReference type="Proteomes" id="UP001162992"/>
    </source>
</evidence>
<organism evidence="1 2">
    <name type="scientific">Diphasiastrum complanatum</name>
    <name type="common">Issler's clubmoss</name>
    <name type="synonym">Lycopodium complanatum</name>
    <dbReference type="NCBI Taxonomy" id="34168"/>
    <lineage>
        <taxon>Eukaryota</taxon>
        <taxon>Viridiplantae</taxon>
        <taxon>Streptophyta</taxon>
        <taxon>Embryophyta</taxon>
        <taxon>Tracheophyta</taxon>
        <taxon>Lycopodiopsida</taxon>
        <taxon>Lycopodiales</taxon>
        <taxon>Lycopodiaceae</taxon>
        <taxon>Lycopodioideae</taxon>
        <taxon>Diphasiastrum</taxon>
    </lineage>
</organism>
<accession>A0ACC2EEH9</accession>
<protein>
    <submittedName>
        <fullName evidence="1">Uncharacterized protein</fullName>
    </submittedName>
</protein>
<proteinExistence type="predicted"/>